<feature type="signal peptide" evidence="2">
    <location>
        <begin position="1"/>
        <end position="26"/>
    </location>
</feature>
<evidence type="ECO:0000256" key="2">
    <source>
        <dbReference type="SAM" id="SignalP"/>
    </source>
</evidence>
<protein>
    <recommendedName>
        <fullName evidence="5">SurA N-terminal domain-containing protein</fullName>
    </recommendedName>
</protein>
<proteinExistence type="predicted"/>
<feature type="chain" id="PRO_5047336584" description="SurA N-terminal domain-containing protein" evidence="2">
    <location>
        <begin position="27"/>
        <end position="233"/>
    </location>
</feature>
<gene>
    <name evidence="3" type="ORF">J2S63_003374</name>
</gene>
<dbReference type="Proteomes" id="UP001183648">
    <property type="component" value="Unassembled WGS sequence"/>
</dbReference>
<dbReference type="RefSeq" id="WP_310304676.1">
    <property type="nucleotide sequence ID" value="NZ_BAAAPS010000005.1"/>
</dbReference>
<name>A0ABU2BZJ1_9ACTN</name>
<keyword evidence="2" id="KW-0732">Signal</keyword>
<evidence type="ECO:0000256" key="1">
    <source>
        <dbReference type="SAM" id="MobiDB-lite"/>
    </source>
</evidence>
<evidence type="ECO:0008006" key="5">
    <source>
        <dbReference type="Google" id="ProtNLM"/>
    </source>
</evidence>
<sequence length="233" mass="23758">MLSLVESSRRRLAVVAVLVLPLSLSACGNGVGPGDAAEVDGHAISVQQVDDLARVICATQGGQQGQGGKTPTASVRAIALNVLIGIEVGAGIGDLGSVDQQQVSQSVQSAAQARAMVDEADRELFDRVVKDSTRSQLVLDAEAAKRLQASGGDPTDQNALQAEVAKVQADYVKGADVKVAPRFGRMQDGQLVAGDGSLSVPVSKGALAFKGGSSDDPFGTASTADFPASQRCS</sequence>
<comment type="caution">
    <text evidence="3">The sequence shown here is derived from an EMBL/GenBank/DDBJ whole genome shotgun (WGS) entry which is preliminary data.</text>
</comment>
<evidence type="ECO:0000313" key="3">
    <source>
        <dbReference type="EMBL" id="MDR7363821.1"/>
    </source>
</evidence>
<keyword evidence="4" id="KW-1185">Reference proteome</keyword>
<accession>A0ABU2BZJ1</accession>
<reference evidence="3 4" key="1">
    <citation type="submission" date="2023-07" db="EMBL/GenBank/DDBJ databases">
        <title>Sequencing the genomes of 1000 actinobacteria strains.</title>
        <authorList>
            <person name="Klenk H.-P."/>
        </authorList>
    </citation>
    <scope>NUCLEOTIDE SEQUENCE [LARGE SCALE GENOMIC DNA]</scope>
    <source>
        <strain evidence="3 4">DSM 19426</strain>
    </source>
</reference>
<evidence type="ECO:0000313" key="4">
    <source>
        <dbReference type="Proteomes" id="UP001183648"/>
    </source>
</evidence>
<organism evidence="3 4">
    <name type="scientific">Nocardioides marmoribigeumensis</name>
    <dbReference type="NCBI Taxonomy" id="433649"/>
    <lineage>
        <taxon>Bacteria</taxon>
        <taxon>Bacillati</taxon>
        <taxon>Actinomycetota</taxon>
        <taxon>Actinomycetes</taxon>
        <taxon>Propionibacteriales</taxon>
        <taxon>Nocardioidaceae</taxon>
        <taxon>Nocardioides</taxon>
    </lineage>
</organism>
<dbReference type="EMBL" id="JAVDYG010000001">
    <property type="protein sequence ID" value="MDR7363821.1"/>
    <property type="molecule type" value="Genomic_DNA"/>
</dbReference>
<feature type="region of interest" description="Disordered" evidence="1">
    <location>
        <begin position="210"/>
        <end position="233"/>
    </location>
</feature>